<evidence type="ECO:0000313" key="3">
    <source>
        <dbReference type="EMBL" id="OUO03090.1"/>
    </source>
</evidence>
<sequence>MNRIIGILMLGALISGCTDKTSAPAPWSACFNGLSNHGRTADKIYVTSGKKAQIIGLQDASFPDLGGHVAGEMGGIWTGSFKLADGYWMKVADVISNEDTLLHAREMIVYPHQNEFDFGQVLSGLNISSTQFASDVEPGVVISYTIENTTNNERSVNLGFLLNTDMSPVWFSEENGIRNTADKVEWDKDKEIFLVKDSLNSWHMAWGCDHKIACYEIGIEHVHTKGLVTPTGMYTTLLLQPKQKETVRYVITSSIRSFDEAVDNYQILLKNADKELDDKKQSIETLLSTSEIEIPNKDIENAYYWTLINNRWLEMDVDTIGYYLSAGAVEYPWLFGCDNSYSLQGLLRTGNFDLVKSTLRLLNKVSERTNGNGRIIHEMSSNGFVGNKGNTQETAHYIVALWKAFEWTGDKKLLEDIYPNVKKGITWLTETMDTNKNLFPEGYGIMEVKGLNAELIDVAVYTQQALAVASNMAALLGEDSLAEEYAQKAEMLKQRINTEFWDEKAVSYCDFYGSKSDALKTAKGAIEQARMTGGEESEVIASYYVNLINEINRNYKTDVTKGWFTNKNWVINTPMECKIAPFERAQEALETIYLHNCGKYGPYLSAVEKKHMMTIATGVQAVAEANYGRIDRAIDYLCKIAETLGVNMPGAINEMMPDYGCPFQAWTVYGLATTIVSGCFGIEPYAYLKEFTIVPQFPQGWDRMSLKRLRIGDNYVSFSIEKNKDTYTLIYTSQNEGWKGTLKLPEMRGKTITMNGKQQLVEGDTILLNSRKSTIIIPLDK</sequence>
<evidence type="ECO:0000256" key="1">
    <source>
        <dbReference type="SAM" id="Coils"/>
    </source>
</evidence>
<accession>A0A1Y3Z647</accession>
<feature type="coiled-coil region" evidence="1">
    <location>
        <begin position="255"/>
        <end position="289"/>
    </location>
</feature>
<evidence type="ECO:0000313" key="4">
    <source>
        <dbReference type="Proteomes" id="UP000195386"/>
    </source>
</evidence>
<dbReference type="PROSITE" id="PS51257">
    <property type="entry name" value="PROKAR_LIPOPROTEIN"/>
    <property type="match status" value="1"/>
</dbReference>
<dbReference type="Pfam" id="PF17389">
    <property type="entry name" value="Bac_rhamnosid6H"/>
    <property type="match status" value="1"/>
</dbReference>
<dbReference type="InterPro" id="IPR008928">
    <property type="entry name" value="6-hairpin_glycosidase_sf"/>
</dbReference>
<dbReference type="InterPro" id="IPR012341">
    <property type="entry name" value="6hp_glycosidase-like_sf"/>
</dbReference>
<protein>
    <recommendedName>
        <fullName evidence="2">Alpha-L-rhamnosidase six-hairpin glycosidase domain-containing protein</fullName>
    </recommendedName>
</protein>
<reference evidence="4" key="1">
    <citation type="submission" date="2017-04" db="EMBL/GenBank/DDBJ databases">
        <title>Function of individual gut microbiota members based on whole genome sequencing of pure cultures obtained from chicken caecum.</title>
        <authorList>
            <person name="Medvecky M."/>
            <person name="Cejkova D."/>
            <person name="Polansky O."/>
            <person name="Karasova D."/>
            <person name="Kubasova T."/>
            <person name="Cizek A."/>
            <person name="Rychlik I."/>
        </authorList>
    </citation>
    <scope>NUCLEOTIDE SEQUENCE [LARGE SCALE GENOMIC DNA]</scope>
    <source>
        <strain evidence="4">An43</strain>
    </source>
</reference>
<name>A0A1Y3Z647_9BACE</name>
<dbReference type="Proteomes" id="UP000195386">
    <property type="component" value="Unassembled WGS sequence"/>
</dbReference>
<dbReference type="AlphaFoldDB" id="A0A1Y3Z647"/>
<evidence type="ECO:0000259" key="2">
    <source>
        <dbReference type="Pfam" id="PF17389"/>
    </source>
</evidence>
<keyword evidence="1" id="KW-0175">Coiled coil</keyword>
<dbReference type="SUPFAM" id="SSF48208">
    <property type="entry name" value="Six-hairpin glycosidases"/>
    <property type="match status" value="1"/>
</dbReference>
<dbReference type="RefSeq" id="WP_087425176.1">
    <property type="nucleotide sequence ID" value="NZ_NFII01000001.1"/>
</dbReference>
<feature type="domain" description="Alpha-L-rhamnosidase six-hairpin glycosidase" evidence="2">
    <location>
        <begin position="351"/>
        <end position="511"/>
    </location>
</feature>
<dbReference type="GO" id="GO:0005975">
    <property type="term" value="P:carbohydrate metabolic process"/>
    <property type="evidence" value="ECO:0007669"/>
    <property type="project" value="InterPro"/>
</dbReference>
<dbReference type="Gene3D" id="1.50.10.10">
    <property type="match status" value="1"/>
</dbReference>
<gene>
    <name evidence="3" type="ORF">B5F97_01315</name>
</gene>
<dbReference type="EMBL" id="NFII01000001">
    <property type="protein sequence ID" value="OUO03090.1"/>
    <property type="molecule type" value="Genomic_DNA"/>
</dbReference>
<comment type="caution">
    <text evidence="3">The sequence shown here is derived from an EMBL/GenBank/DDBJ whole genome shotgun (WGS) entry which is preliminary data.</text>
</comment>
<proteinExistence type="predicted"/>
<dbReference type="InterPro" id="IPR035396">
    <property type="entry name" value="Bac_rhamnosid6H"/>
</dbReference>
<organism evidence="3 4">
    <name type="scientific">Bacteroides clarus</name>
    <dbReference type="NCBI Taxonomy" id="626929"/>
    <lineage>
        <taxon>Bacteria</taxon>
        <taxon>Pseudomonadati</taxon>
        <taxon>Bacteroidota</taxon>
        <taxon>Bacteroidia</taxon>
        <taxon>Bacteroidales</taxon>
        <taxon>Bacteroidaceae</taxon>
        <taxon>Bacteroides</taxon>
    </lineage>
</organism>